<dbReference type="GO" id="GO:0005664">
    <property type="term" value="C:nuclear origin of replication recognition complex"/>
    <property type="evidence" value="ECO:0007669"/>
    <property type="project" value="InterPro"/>
</dbReference>
<dbReference type="InParanoid" id="D7FS42"/>
<evidence type="ECO:0000313" key="3">
    <source>
        <dbReference type="Proteomes" id="UP000002630"/>
    </source>
</evidence>
<evidence type="ECO:0000256" key="1">
    <source>
        <dbReference type="SAM" id="MobiDB-lite"/>
    </source>
</evidence>
<dbReference type="GO" id="GO:0006270">
    <property type="term" value="P:DNA replication initiation"/>
    <property type="evidence" value="ECO:0007669"/>
    <property type="project" value="TreeGrafter"/>
</dbReference>
<dbReference type="Proteomes" id="UP000002630">
    <property type="component" value="Unassembled WGS sequence"/>
</dbReference>
<proteinExistence type="predicted"/>
<feature type="compositionally biased region" description="Basic and acidic residues" evidence="1">
    <location>
        <begin position="254"/>
        <end position="263"/>
    </location>
</feature>
<organism evidence="2 3">
    <name type="scientific">Ectocarpus siliculosus</name>
    <name type="common">Brown alga</name>
    <name type="synonym">Conferva siliculosa</name>
    <dbReference type="NCBI Taxonomy" id="2880"/>
    <lineage>
        <taxon>Eukaryota</taxon>
        <taxon>Sar</taxon>
        <taxon>Stramenopiles</taxon>
        <taxon>Ochrophyta</taxon>
        <taxon>PX clade</taxon>
        <taxon>Phaeophyceae</taxon>
        <taxon>Ectocarpales</taxon>
        <taxon>Ectocarpaceae</taxon>
        <taxon>Ectocarpus</taxon>
    </lineage>
</organism>
<keyword evidence="3" id="KW-1185">Reference proteome</keyword>
<dbReference type="Gene3D" id="1.10.472.10">
    <property type="entry name" value="Cyclin-like"/>
    <property type="match status" value="1"/>
</dbReference>
<reference evidence="2 3" key="1">
    <citation type="journal article" date="2010" name="Nature">
        <title>The Ectocarpus genome and the independent evolution of multicellularity in brown algae.</title>
        <authorList>
            <person name="Cock J.M."/>
            <person name="Sterck L."/>
            <person name="Rouze P."/>
            <person name="Scornet D."/>
            <person name="Allen A.E."/>
            <person name="Amoutzias G."/>
            <person name="Anthouard V."/>
            <person name="Artiguenave F."/>
            <person name="Aury J.M."/>
            <person name="Badger J.H."/>
            <person name="Beszteri B."/>
            <person name="Billiau K."/>
            <person name="Bonnet E."/>
            <person name="Bothwell J.H."/>
            <person name="Bowler C."/>
            <person name="Boyen C."/>
            <person name="Brownlee C."/>
            <person name="Carrano C.J."/>
            <person name="Charrier B."/>
            <person name="Cho G.Y."/>
            <person name="Coelho S.M."/>
            <person name="Collen J."/>
            <person name="Corre E."/>
            <person name="Da Silva C."/>
            <person name="Delage L."/>
            <person name="Delaroque N."/>
            <person name="Dittami S.M."/>
            <person name="Doulbeau S."/>
            <person name="Elias M."/>
            <person name="Farnham G."/>
            <person name="Gachon C.M."/>
            <person name="Gschloessl B."/>
            <person name="Heesch S."/>
            <person name="Jabbari K."/>
            <person name="Jubin C."/>
            <person name="Kawai H."/>
            <person name="Kimura K."/>
            <person name="Kloareg B."/>
            <person name="Kupper F.C."/>
            <person name="Lang D."/>
            <person name="Le Bail A."/>
            <person name="Leblanc C."/>
            <person name="Lerouge P."/>
            <person name="Lohr M."/>
            <person name="Lopez P.J."/>
            <person name="Martens C."/>
            <person name="Maumus F."/>
            <person name="Michel G."/>
            <person name="Miranda-Saavedra D."/>
            <person name="Morales J."/>
            <person name="Moreau H."/>
            <person name="Motomura T."/>
            <person name="Nagasato C."/>
            <person name="Napoli C.A."/>
            <person name="Nelson D.R."/>
            <person name="Nyvall-Collen P."/>
            <person name="Peters A.F."/>
            <person name="Pommier C."/>
            <person name="Potin P."/>
            <person name="Poulain J."/>
            <person name="Quesneville H."/>
            <person name="Read B."/>
            <person name="Rensing S.A."/>
            <person name="Ritter A."/>
            <person name="Rousvoal S."/>
            <person name="Samanta M."/>
            <person name="Samson G."/>
            <person name="Schroeder D.C."/>
            <person name="Segurens B."/>
            <person name="Strittmatter M."/>
            <person name="Tonon T."/>
            <person name="Tregear J.W."/>
            <person name="Valentin K."/>
            <person name="von Dassow P."/>
            <person name="Yamagishi T."/>
            <person name="Van de Peer Y."/>
            <person name="Wincker P."/>
        </authorList>
    </citation>
    <scope>NUCLEOTIDE SEQUENCE [LARGE SCALE GENOMIC DNA]</scope>
    <source>
        <strain evidence="3">Ec32 / CCAP1310/4</strain>
    </source>
</reference>
<dbReference type="EMBL" id="FN649760">
    <property type="protein sequence ID" value="CBJ30983.1"/>
    <property type="molecule type" value="Genomic_DNA"/>
</dbReference>
<evidence type="ECO:0008006" key="4">
    <source>
        <dbReference type="Google" id="ProtNLM"/>
    </source>
</evidence>
<feature type="compositionally biased region" description="Low complexity" evidence="1">
    <location>
        <begin position="264"/>
        <end position="278"/>
    </location>
</feature>
<feature type="compositionally biased region" description="Basic and acidic residues" evidence="1">
    <location>
        <begin position="286"/>
        <end position="295"/>
    </location>
</feature>
<sequence length="341" mass="36602">MNIDIPDLLRALEVDERVDGSGGNTVQGECETIFRLSEKKVPPGRLKKEFLRGYVAIDLALGTLGIPFSKKKLLEKANISKQKAYDDTYQYLRNVLGARVAPMGVSMANIAVKFTGASVERSMALLQRFQDACHAAVTVEHRERLAGRYSTAEYHAAAFCVASVQDKFKLDRKAVAAMVKLQPKDLDKICGDMVAKCGPSGLEHAAKVFRVETPGSGDRGQEAHKGKGKRPLSPRDRGGGGGGEESPATATTTRLDELVDGDRSPASAQQSSGRPASGGRRGGGGRTEKRIDFLEAGRASSSVPTHAAVADPAAPLNAFVKRLQRLESKSYAEWCRQGGYA</sequence>
<name>D7FS42_ECTSI</name>
<feature type="region of interest" description="Disordered" evidence="1">
    <location>
        <begin position="212"/>
        <end position="307"/>
    </location>
</feature>
<dbReference type="PANTHER" id="PTHR13394">
    <property type="entry name" value="ORIGIN RECOGNITION COMPLEX SUBUNIT 6"/>
    <property type="match status" value="1"/>
</dbReference>
<accession>D7FS42</accession>
<dbReference type="AlphaFoldDB" id="D7FS42"/>
<dbReference type="PANTHER" id="PTHR13394:SF0">
    <property type="entry name" value="ORIGIN RECOGNITION COMPLEX SUBUNIT 6"/>
    <property type="match status" value="1"/>
</dbReference>
<protein>
    <recommendedName>
        <fullName evidence="4">Origin recognition complex subunit 6</fullName>
    </recommendedName>
</protein>
<evidence type="ECO:0000313" key="2">
    <source>
        <dbReference type="EMBL" id="CBJ30983.1"/>
    </source>
</evidence>
<gene>
    <name evidence="2" type="ORF">Esi_0227_0033</name>
</gene>
<dbReference type="InterPro" id="IPR020529">
    <property type="entry name" value="ORC6_met/pln"/>
</dbReference>